<dbReference type="EMBL" id="FNBM01000013">
    <property type="protein sequence ID" value="SDG53637.1"/>
    <property type="molecule type" value="Genomic_DNA"/>
</dbReference>
<evidence type="ECO:0000313" key="2">
    <source>
        <dbReference type="EMBL" id="SDG53637.1"/>
    </source>
</evidence>
<dbReference type="Proteomes" id="UP000243378">
    <property type="component" value="Unassembled WGS sequence"/>
</dbReference>
<proteinExistence type="predicted"/>
<accession>A0A1G7V1P0</accession>
<dbReference type="Pfam" id="PF19837">
    <property type="entry name" value="DUF6316"/>
    <property type="match status" value="1"/>
</dbReference>
<evidence type="ECO:0000313" key="3">
    <source>
        <dbReference type="Proteomes" id="UP000243378"/>
    </source>
</evidence>
<feature type="domain" description="DUF6316" evidence="1">
    <location>
        <begin position="5"/>
        <end position="59"/>
    </location>
</feature>
<reference evidence="2 3" key="1">
    <citation type="submission" date="2016-10" db="EMBL/GenBank/DDBJ databases">
        <authorList>
            <person name="de Groot N.N."/>
        </authorList>
    </citation>
    <scope>NUCLEOTIDE SEQUENCE [LARGE SCALE GENOMIC DNA]</scope>
    <source>
        <strain evidence="2 3">LMG 25475</strain>
    </source>
</reference>
<sequence length="75" mass="8806">MATQRAQDTVQTTHFRSDRISTINGRFFFTTREGTLEGPYFSRDEAERGIPRYIDRMMQSLAILDSRNAEDEFRP</sequence>
<dbReference type="InterPro" id="IPR045630">
    <property type="entry name" value="DUF6316"/>
</dbReference>
<dbReference type="RefSeq" id="WP_092372013.1">
    <property type="nucleotide sequence ID" value="NZ_FNBM01000013.1"/>
</dbReference>
<name>A0A1G7V1P0_9GAMM</name>
<gene>
    <name evidence="2" type="ORF">SAMN05216381_4244</name>
</gene>
<dbReference type="OrthoDB" id="7017872at2"/>
<dbReference type="STRING" id="640205.SAMN05216381_4244"/>
<organism evidence="2 3">
    <name type="scientific">Phytopseudomonas seleniipraecipitans</name>
    <dbReference type="NCBI Taxonomy" id="640205"/>
    <lineage>
        <taxon>Bacteria</taxon>
        <taxon>Pseudomonadati</taxon>
        <taxon>Pseudomonadota</taxon>
        <taxon>Gammaproteobacteria</taxon>
        <taxon>Pseudomonadales</taxon>
        <taxon>Pseudomonadaceae</taxon>
        <taxon>Phytopseudomonas</taxon>
    </lineage>
</organism>
<protein>
    <recommendedName>
        <fullName evidence="1">DUF6316 domain-containing protein</fullName>
    </recommendedName>
</protein>
<evidence type="ECO:0000259" key="1">
    <source>
        <dbReference type="Pfam" id="PF19837"/>
    </source>
</evidence>
<dbReference type="AlphaFoldDB" id="A0A1G7V1P0"/>